<dbReference type="AlphaFoldDB" id="A0A1T5AIQ0"/>
<dbReference type="InterPro" id="IPR027853">
    <property type="entry name" value="DUF4492"/>
</dbReference>
<name>A0A1T5AIQ0_9BACT</name>
<dbReference type="RefSeq" id="WP_079556062.1">
    <property type="nucleotide sequence ID" value="NZ_CP021904.1"/>
</dbReference>
<gene>
    <name evidence="2" type="ORF">SAMN03080601_00286</name>
</gene>
<evidence type="ECO:0008006" key="4">
    <source>
        <dbReference type="Google" id="ProtNLM"/>
    </source>
</evidence>
<protein>
    <recommendedName>
        <fullName evidence="4">DUF4492 domain-containing protein</fullName>
    </recommendedName>
</protein>
<feature type="transmembrane region" description="Helical" evidence="1">
    <location>
        <begin position="20"/>
        <end position="41"/>
    </location>
</feature>
<evidence type="ECO:0000256" key="1">
    <source>
        <dbReference type="SAM" id="Phobius"/>
    </source>
</evidence>
<dbReference type="KEGG" id="asx:CDL62_05765"/>
<proteinExistence type="predicted"/>
<sequence length="77" mass="9407">MKNFFLYIYNKIKESSLAKILLLIIFLKFAMFYGFLKGYLYPTFLKPKYENEDHRSEEVIKKLLDNHNKTLKDDREH</sequence>
<keyword evidence="1" id="KW-1133">Transmembrane helix</keyword>
<dbReference type="Pfam" id="PF14899">
    <property type="entry name" value="DUF4492"/>
    <property type="match status" value="1"/>
</dbReference>
<evidence type="ECO:0000313" key="2">
    <source>
        <dbReference type="EMBL" id="SKB34881.1"/>
    </source>
</evidence>
<reference evidence="2 3" key="1">
    <citation type="submission" date="2017-02" db="EMBL/GenBank/DDBJ databases">
        <authorList>
            <person name="Peterson S.W."/>
        </authorList>
    </citation>
    <scope>NUCLEOTIDE SEQUENCE [LARGE SCALE GENOMIC DNA]</scope>
    <source>
        <strain evidence="2 3">DSM 24412</strain>
    </source>
</reference>
<accession>A0A1T5AIQ0</accession>
<dbReference type="EMBL" id="FUYV01000001">
    <property type="protein sequence ID" value="SKB34881.1"/>
    <property type="molecule type" value="Genomic_DNA"/>
</dbReference>
<keyword evidence="1" id="KW-0472">Membrane</keyword>
<keyword evidence="3" id="KW-1185">Reference proteome</keyword>
<dbReference type="STRING" id="889453.SAMN03080601_00286"/>
<keyword evidence="1" id="KW-0812">Transmembrane</keyword>
<evidence type="ECO:0000313" key="3">
    <source>
        <dbReference type="Proteomes" id="UP000191055"/>
    </source>
</evidence>
<dbReference type="Proteomes" id="UP000191055">
    <property type="component" value="Unassembled WGS sequence"/>
</dbReference>
<organism evidence="2 3">
    <name type="scientific">Alkalitalea saponilacus</name>
    <dbReference type="NCBI Taxonomy" id="889453"/>
    <lineage>
        <taxon>Bacteria</taxon>
        <taxon>Pseudomonadati</taxon>
        <taxon>Bacteroidota</taxon>
        <taxon>Bacteroidia</taxon>
        <taxon>Marinilabiliales</taxon>
        <taxon>Marinilabiliaceae</taxon>
        <taxon>Alkalitalea</taxon>
    </lineage>
</organism>
<dbReference type="OrthoDB" id="9911642at2"/>